<reference evidence="9 10" key="1">
    <citation type="submission" date="2014-02" db="EMBL/GenBank/DDBJ databases">
        <authorList>
            <person name="Sears C."/>
            <person name="Carroll K."/>
            <person name="Sack B.R."/>
            <person name="Qadri F."/>
            <person name="Myers L.L."/>
            <person name="Chung G.-T."/>
            <person name="Escheverria P."/>
            <person name="Fraser C.M."/>
            <person name="Sadzewicz L."/>
            <person name="Shefchek K.A."/>
            <person name="Tallon L."/>
            <person name="Das S.P."/>
            <person name="Daugherty S."/>
            <person name="Mongodin E.F."/>
        </authorList>
    </citation>
    <scope>NUCLEOTIDE SEQUENCE [LARGE SCALE GENOMIC DNA]</scope>
    <source>
        <strain evidence="9 10">2-F-2 #4</strain>
    </source>
</reference>
<sequence length="203" mass="23557">MSKYDTRENESEILPNLQNLSNAEDIAIAELEGFMFSELFLENELTEKTKFNVAYICKIHKLAFQDLYSFAGKYRTVNISKGGFVFPAALYIPQSMQSLEKEILSELPDRYNNQKQLIKDIAKVHAELLFIHPFREGNGRTARILANLMAIKQGYPRLNFSAFTNRQFPLYIEAVQKAAELNYTYMERIIEKCFEDETEPSEK</sequence>
<proteinExistence type="predicted"/>
<evidence type="ECO:0000259" key="8">
    <source>
        <dbReference type="PROSITE" id="PS51459"/>
    </source>
</evidence>
<protein>
    <recommendedName>
        <fullName evidence="5">protein adenylyltransferase</fullName>
        <ecNumber evidence="5">2.7.7.108</ecNumber>
    </recommendedName>
</protein>
<dbReference type="AlphaFoldDB" id="A0A015ZN77"/>
<evidence type="ECO:0000256" key="3">
    <source>
        <dbReference type="ARBA" id="ARBA00022741"/>
    </source>
</evidence>
<dbReference type="PANTHER" id="PTHR39560:SF1">
    <property type="entry name" value="PROTEIN ADENYLYLTRANSFERASE FIC-RELATED"/>
    <property type="match status" value="1"/>
</dbReference>
<dbReference type="InterPro" id="IPR003812">
    <property type="entry name" value="Fido"/>
</dbReference>
<organism evidence="9 10">
    <name type="scientific">Bacteroides fragilis str. 2-F-2 #4</name>
    <dbReference type="NCBI Taxonomy" id="1339280"/>
    <lineage>
        <taxon>Bacteria</taxon>
        <taxon>Pseudomonadati</taxon>
        <taxon>Bacteroidota</taxon>
        <taxon>Bacteroidia</taxon>
        <taxon>Bacteroidales</taxon>
        <taxon>Bacteroidaceae</taxon>
        <taxon>Bacteroides</taxon>
    </lineage>
</organism>
<comment type="catalytic activity">
    <reaction evidence="7">
        <text>L-tyrosyl-[protein] + ATP = O-(5'-adenylyl)-L-tyrosyl-[protein] + diphosphate</text>
        <dbReference type="Rhea" id="RHEA:54288"/>
        <dbReference type="Rhea" id="RHEA-COMP:10136"/>
        <dbReference type="Rhea" id="RHEA-COMP:13846"/>
        <dbReference type="ChEBI" id="CHEBI:30616"/>
        <dbReference type="ChEBI" id="CHEBI:33019"/>
        <dbReference type="ChEBI" id="CHEBI:46858"/>
        <dbReference type="ChEBI" id="CHEBI:83624"/>
        <dbReference type="EC" id="2.7.7.108"/>
    </reaction>
</comment>
<accession>A0A015ZN77</accession>
<comment type="catalytic activity">
    <reaction evidence="6">
        <text>L-threonyl-[protein] + ATP = 3-O-(5'-adenylyl)-L-threonyl-[protein] + diphosphate</text>
        <dbReference type="Rhea" id="RHEA:54292"/>
        <dbReference type="Rhea" id="RHEA-COMP:11060"/>
        <dbReference type="Rhea" id="RHEA-COMP:13847"/>
        <dbReference type="ChEBI" id="CHEBI:30013"/>
        <dbReference type="ChEBI" id="CHEBI:30616"/>
        <dbReference type="ChEBI" id="CHEBI:33019"/>
        <dbReference type="ChEBI" id="CHEBI:138113"/>
        <dbReference type="EC" id="2.7.7.108"/>
    </reaction>
</comment>
<dbReference type="SUPFAM" id="SSF140931">
    <property type="entry name" value="Fic-like"/>
    <property type="match status" value="1"/>
</dbReference>
<keyword evidence="3" id="KW-0547">Nucleotide-binding</keyword>
<dbReference type="GO" id="GO:0070733">
    <property type="term" value="F:AMPylase activity"/>
    <property type="evidence" value="ECO:0007669"/>
    <property type="project" value="UniProtKB-EC"/>
</dbReference>
<dbReference type="Pfam" id="PF02661">
    <property type="entry name" value="Fic"/>
    <property type="match status" value="1"/>
</dbReference>
<evidence type="ECO:0000313" key="10">
    <source>
        <dbReference type="Proteomes" id="UP000022272"/>
    </source>
</evidence>
<evidence type="ECO:0000256" key="4">
    <source>
        <dbReference type="ARBA" id="ARBA00022840"/>
    </source>
</evidence>
<comment type="caution">
    <text evidence="9">The sequence shown here is derived from an EMBL/GenBank/DDBJ whole genome shotgun (WGS) entry which is preliminary data.</text>
</comment>
<keyword evidence="2" id="KW-0548">Nucleotidyltransferase</keyword>
<evidence type="ECO:0000313" key="9">
    <source>
        <dbReference type="EMBL" id="EXZ45922.1"/>
    </source>
</evidence>
<name>A0A015ZN77_BACFG</name>
<keyword evidence="1" id="KW-0808">Transferase</keyword>
<dbReference type="EC" id="2.7.7.108" evidence="5"/>
<dbReference type="PROSITE" id="PS51459">
    <property type="entry name" value="FIDO"/>
    <property type="match status" value="1"/>
</dbReference>
<evidence type="ECO:0000256" key="7">
    <source>
        <dbReference type="ARBA" id="ARBA00048696"/>
    </source>
</evidence>
<evidence type="ECO:0000256" key="5">
    <source>
        <dbReference type="ARBA" id="ARBA00034531"/>
    </source>
</evidence>
<dbReference type="PATRIC" id="fig|1339280.3.peg.732"/>
<dbReference type="InterPro" id="IPR036597">
    <property type="entry name" value="Fido-like_dom_sf"/>
</dbReference>
<gene>
    <name evidence="9" type="ORF">M076_0756</name>
</gene>
<dbReference type="GO" id="GO:0051302">
    <property type="term" value="P:regulation of cell division"/>
    <property type="evidence" value="ECO:0007669"/>
    <property type="project" value="TreeGrafter"/>
</dbReference>
<evidence type="ECO:0000256" key="6">
    <source>
        <dbReference type="ARBA" id="ARBA00047939"/>
    </source>
</evidence>
<dbReference type="Gene3D" id="1.10.3290.10">
    <property type="entry name" value="Fido-like domain"/>
    <property type="match status" value="1"/>
</dbReference>
<dbReference type="EMBL" id="JGDM01000015">
    <property type="protein sequence ID" value="EXZ45922.1"/>
    <property type="molecule type" value="Genomic_DNA"/>
</dbReference>
<evidence type="ECO:0000256" key="2">
    <source>
        <dbReference type="ARBA" id="ARBA00022695"/>
    </source>
</evidence>
<dbReference type="Proteomes" id="UP000022272">
    <property type="component" value="Unassembled WGS sequence"/>
</dbReference>
<feature type="domain" description="Fido" evidence="8">
    <location>
        <begin position="51"/>
        <end position="195"/>
    </location>
</feature>
<dbReference type="RefSeq" id="WP_032569870.1">
    <property type="nucleotide sequence ID" value="NZ_JGDM01000015.1"/>
</dbReference>
<keyword evidence="4" id="KW-0067">ATP-binding</keyword>
<dbReference type="GO" id="GO:0005524">
    <property type="term" value="F:ATP binding"/>
    <property type="evidence" value="ECO:0007669"/>
    <property type="project" value="UniProtKB-KW"/>
</dbReference>
<evidence type="ECO:0000256" key="1">
    <source>
        <dbReference type="ARBA" id="ARBA00022679"/>
    </source>
</evidence>
<dbReference type="PANTHER" id="PTHR39560">
    <property type="entry name" value="PROTEIN ADENYLYLTRANSFERASE FIC-RELATED"/>
    <property type="match status" value="1"/>
</dbReference>